<evidence type="ECO:0000256" key="5">
    <source>
        <dbReference type="RuleBase" id="RU004379"/>
    </source>
</evidence>
<evidence type="ECO:0000256" key="3">
    <source>
        <dbReference type="ARBA" id="ARBA00022989"/>
    </source>
</evidence>
<sequence length="238" mass="26674">MQYESVPQTEYQKYSVDSSLLGDAQKNFAKKVFSIVGFQLMATTIIAYLAMNYRFFETLCEILFIPAIICAVVSGVWIYLSRTSARKFPLNYILLSIFTLGESITLATSCAQIGDPELIFQAFLITTVIVVALAIYSITTQNDLSFHGTTIFLLSLGCAIAGITYFFSGNSMAYQIYLIGGAISLGLYLVYDIQLIMGDKNLRLTIDDYILGSILIYTDIIRIFLRIVKILLKEKKEK</sequence>
<reference evidence="6" key="1">
    <citation type="submission" date="2021-01" db="EMBL/GenBank/DDBJ databases">
        <authorList>
            <consortium name="Genoscope - CEA"/>
            <person name="William W."/>
        </authorList>
    </citation>
    <scope>NUCLEOTIDE SEQUENCE</scope>
</reference>
<feature type="transmembrane region" description="Helical" evidence="5">
    <location>
        <begin position="92"/>
        <end position="111"/>
    </location>
</feature>
<comment type="similarity">
    <text evidence="5">Belongs to the BI1 family.</text>
</comment>
<comment type="caution">
    <text evidence="6">The sequence shown here is derived from an EMBL/GenBank/DDBJ whole genome shotgun (WGS) entry which is preliminary data.</text>
</comment>
<keyword evidence="3 5" id="KW-1133">Transmembrane helix</keyword>
<feature type="transmembrane region" description="Helical" evidence="5">
    <location>
        <begin position="118"/>
        <end position="138"/>
    </location>
</feature>
<proteinExistence type="inferred from homology"/>
<feature type="transmembrane region" description="Helical" evidence="5">
    <location>
        <begin position="62"/>
        <end position="80"/>
    </location>
</feature>
<dbReference type="Proteomes" id="UP000692954">
    <property type="component" value="Unassembled WGS sequence"/>
</dbReference>
<protein>
    <submittedName>
        <fullName evidence="6">Uncharacterized protein</fullName>
    </submittedName>
</protein>
<accession>A0A8S1NNH2</accession>
<keyword evidence="2 5" id="KW-0812">Transmembrane</keyword>
<comment type="subcellular location">
    <subcellularLocation>
        <location evidence="1">Membrane</location>
        <topology evidence="1">Multi-pass membrane protein</topology>
    </subcellularLocation>
</comment>
<evidence type="ECO:0000256" key="2">
    <source>
        <dbReference type="ARBA" id="ARBA00022692"/>
    </source>
</evidence>
<dbReference type="PANTHER" id="PTHR23291:SF47">
    <property type="entry name" value="TRANSMEMBRANE BAX INHIBITOR MOTIF CONTAINING 7"/>
    <property type="match status" value="1"/>
</dbReference>
<dbReference type="PANTHER" id="PTHR23291">
    <property type="entry name" value="BAX INHIBITOR-RELATED"/>
    <property type="match status" value="1"/>
</dbReference>
<evidence type="ECO:0000313" key="7">
    <source>
        <dbReference type="Proteomes" id="UP000692954"/>
    </source>
</evidence>
<organism evidence="6 7">
    <name type="scientific">Paramecium sonneborni</name>
    <dbReference type="NCBI Taxonomy" id="65129"/>
    <lineage>
        <taxon>Eukaryota</taxon>
        <taxon>Sar</taxon>
        <taxon>Alveolata</taxon>
        <taxon>Ciliophora</taxon>
        <taxon>Intramacronucleata</taxon>
        <taxon>Oligohymenophorea</taxon>
        <taxon>Peniculida</taxon>
        <taxon>Parameciidae</taxon>
        <taxon>Paramecium</taxon>
    </lineage>
</organism>
<feature type="transmembrane region" description="Helical" evidence="5">
    <location>
        <begin position="32"/>
        <end position="50"/>
    </location>
</feature>
<dbReference type="EMBL" id="CAJJDN010000058">
    <property type="protein sequence ID" value="CAD8091831.1"/>
    <property type="molecule type" value="Genomic_DNA"/>
</dbReference>
<keyword evidence="7" id="KW-1185">Reference proteome</keyword>
<keyword evidence="4 5" id="KW-0472">Membrane</keyword>
<dbReference type="AlphaFoldDB" id="A0A8S1NNH2"/>
<feature type="transmembrane region" description="Helical" evidence="5">
    <location>
        <begin position="144"/>
        <end position="167"/>
    </location>
</feature>
<name>A0A8S1NNH2_9CILI</name>
<feature type="transmembrane region" description="Helical" evidence="5">
    <location>
        <begin position="174"/>
        <end position="197"/>
    </location>
</feature>
<evidence type="ECO:0000256" key="4">
    <source>
        <dbReference type="ARBA" id="ARBA00023136"/>
    </source>
</evidence>
<dbReference type="GO" id="GO:0016020">
    <property type="term" value="C:membrane"/>
    <property type="evidence" value="ECO:0007669"/>
    <property type="project" value="UniProtKB-SubCell"/>
</dbReference>
<dbReference type="OrthoDB" id="7933078at2759"/>
<evidence type="ECO:0000256" key="1">
    <source>
        <dbReference type="ARBA" id="ARBA00004141"/>
    </source>
</evidence>
<dbReference type="Pfam" id="PF01027">
    <property type="entry name" value="Bax1-I"/>
    <property type="match status" value="1"/>
</dbReference>
<gene>
    <name evidence="6" type="ORF">PSON_ATCC_30995.1.T0580079</name>
</gene>
<evidence type="ECO:0000313" key="6">
    <source>
        <dbReference type="EMBL" id="CAD8091831.1"/>
    </source>
</evidence>
<dbReference type="InterPro" id="IPR006214">
    <property type="entry name" value="Bax_inhibitor_1-related"/>
</dbReference>